<keyword evidence="2" id="KW-1185">Reference proteome</keyword>
<feature type="compositionally biased region" description="Polar residues" evidence="1">
    <location>
        <begin position="318"/>
        <end position="334"/>
    </location>
</feature>
<evidence type="ECO:0000313" key="3">
    <source>
        <dbReference type="WBParaSite" id="maker-unitig_5197-snap-gene-0.8-mRNA-1"/>
    </source>
</evidence>
<feature type="compositionally biased region" description="Basic and acidic residues" evidence="1">
    <location>
        <begin position="226"/>
        <end position="244"/>
    </location>
</feature>
<proteinExistence type="predicted"/>
<feature type="region of interest" description="Disordered" evidence="1">
    <location>
        <begin position="182"/>
        <end position="261"/>
    </location>
</feature>
<sequence>WRTSSAPLPAEQPAAPQLLLEPRRRCQPGSDRLRSLLCSMTPQAELQSTSEPDTGHSPLIKSRSWHGNSTAVRLRRRNLTAVSVGGHTALHLSAHARRLRLGALPARRPGPADGLESAGQSRRCDLATREEVRSACLPAAGSNKQRAAMLLRYRLPNQFAIRPACYCWRNCVIIKRAPSLRLHLRPPPLPQPRPAAISGPKKLPLAVVPSRDTQTRSHAASGRTPSRRERLSAEEAQKRSDKIATKKSRRRSQNCAGVQSPSLGSLRWVSNAVNWSERSIAQTLQQQRPQSSTKAGNKDLQSSNESNNKDSNHHTKVTTKTSNHQTNQTQQRPQTSDKRTKTSNHSGESHNKDLKPFKRKHNKDLNLLKRQ</sequence>
<feature type="region of interest" description="Disordered" evidence="1">
    <location>
        <begin position="43"/>
        <end position="63"/>
    </location>
</feature>
<feature type="compositionally biased region" description="Polar residues" evidence="1">
    <location>
        <begin position="281"/>
        <end position="306"/>
    </location>
</feature>
<dbReference type="WBParaSite" id="maker-unitig_5197-snap-gene-0.8-mRNA-1">
    <property type="protein sequence ID" value="maker-unitig_5197-snap-gene-0.8-mRNA-1"/>
    <property type="gene ID" value="maker-unitig_5197-snap-gene-0.8"/>
</dbReference>
<organism evidence="2 3">
    <name type="scientific">Macrostomum lignano</name>
    <dbReference type="NCBI Taxonomy" id="282301"/>
    <lineage>
        <taxon>Eukaryota</taxon>
        <taxon>Metazoa</taxon>
        <taxon>Spiralia</taxon>
        <taxon>Lophotrochozoa</taxon>
        <taxon>Platyhelminthes</taxon>
        <taxon>Rhabditophora</taxon>
        <taxon>Macrostomorpha</taxon>
        <taxon>Macrostomida</taxon>
        <taxon>Macrostomidae</taxon>
        <taxon>Macrostomum</taxon>
    </lineage>
</organism>
<evidence type="ECO:0000256" key="1">
    <source>
        <dbReference type="SAM" id="MobiDB-lite"/>
    </source>
</evidence>
<dbReference type="Proteomes" id="UP000095280">
    <property type="component" value="Unplaced"/>
</dbReference>
<feature type="compositionally biased region" description="Polar residues" evidence="1">
    <location>
        <begin position="43"/>
        <end position="52"/>
    </location>
</feature>
<evidence type="ECO:0000313" key="2">
    <source>
        <dbReference type="Proteomes" id="UP000095280"/>
    </source>
</evidence>
<reference evidence="3" key="1">
    <citation type="submission" date="2016-11" db="UniProtKB">
        <authorList>
            <consortium name="WormBaseParasite"/>
        </authorList>
    </citation>
    <scope>IDENTIFICATION</scope>
</reference>
<protein>
    <submittedName>
        <fullName evidence="3">ANK_REP_REGION domain-containing protein</fullName>
    </submittedName>
</protein>
<feature type="compositionally biased region" description="Basic and acidic residues" evidence="1">
    <location>
        <begin position="347"/>
        <end position="356"/>
    </location>
</feature>
<accession>A0A1I8FTA1</accession>
<dbReference type="AlphaFoldDB" id="A0A1I8FTA1"/>
<feature type="region of interest" description="Disordered" evidence="1">
    <location>
        <begin position="281"/>
        <end position="371"/>
    </location>
</feature>
<name>A0A1I8FTA1_9PLAT</name>